<protein>
    <recommendedName>
        <fullName evidence="3">Thiamine-phosphate kinase</fullName>
    </recommendedName>
</protein>
<organism evidence="1 2">
    <name type="scientific">Methanosalsum natronophilum</name>
    <dbReference type="NCBI Taxonomy" id="768733"/>
    <lineage>
        <taxon>Archaea</taxon>
        <taxon>Methanobacteriati</taxon>
        <taxon>Methanobacteriota</taxon>
        <taxon>Stenosarchaea group</taxon>
        <taxon>Methanomicrobia</taxon>
        <taxon>Methanosarcinales</taxon>
        <taxon>Methanosarcinaceae</taxon>
        <taxon>Methanosalsum</taxon>
    </lineage>
</organism>
<evidence type="ECO:0000313" key="1">
    <source>
        <dbReference type="EMBL" id="RQD86133.1"/>
    </source>
</evidence>
<dbReference type="EMBL" id="QZAB01000270">
    <property type="protein sequence ID" value="RQD86133.1"/>
    <property type="molecule type" value="Genomic_DNA"/>
</dbReference>
<dbReference type="InterPro" id="IPR036921">
    <property type="entry name" value="PurM-like_N_sf"/>
</dbReference>
<dbReference type="PANTHER" id="PTHR30270">
    <property type="entry name" value="THIAMINE-MONOPHOSPHATE KINASE"/>
    <property type="match status" value="1"/>
</dbReference>
<dbReference type="GO" id="GO:0009228">
    <property type="term" value="P:thiamine biosynthetic process"/>
    <property type="evidence" value="ECO:0007669"/>
    <property type="project" value="InterPro"/>
</dbReference>
<reference evidence="1 2" key="1">
    <citation type="submission" date="2018-08" db="EMBL/GenBank/DDBJ databases">
        <title>The metabolism and importance of syntrophic acetate oxidation coupled to methane or sulfide production in haloalkaline environments.</title>
        <authorList>
            <person name="Timmers P.H.A."/>
            <person name="Vavourakis C.D."/>
            <person name="Sorokin D.Y."/>
            <person name="Sinninghe Damste J.S."/>
            <person name="Muyzer G."/>
            <person name="Stams A.J.M."/>
            <person name="Plugge C.M."/>
        </authorList>
    </citation>
    <scope>NUCLEOTIDE SEQUENCE [LARGE SCALE GENOMIC DNA]</scope>
    <source>
        <strain evidence="1">MSAO_Arc3</strain>
    </source>
</reference>
<comment type="caution">
    <text evidence="1">The sequence shown here is derived from an EMBL/GenBank/DDBJ whole genome shotgun (WGS) entry which is preliminary data.</text>
</comment>
<evidence type="ECO:0000313" key="2">
    <source>
        <dbReference type="Proteomes" id="UP000284763"/>
    </source>
</evidence>
<evidence type="ECO:0008006" key="3">
    <source>
        <dbReference type="Google" id="ProtNLM"/>
    </source>
</evidence>
<proteinExistence type="predicted"/>
<sequence length="77" mass="8350">MRSSNSNSKNTGTVSSIGEKEIIRRLSNVFGSSLNKDVLIGPGSDDCAVLDMGNNECIVITTDMLHRKTDFPEQMSS</sequence>
<feature type="non-terminal residue" evidence="1">
    <location>
        <position position="77"/>
    </location>
</feature>
<dbReference type="GO" id="GO:0009030">
    <property type="term" value="F:thiamine-phosphate kinase activity"/>
    <property type="evidence" value="ECO:0007669"/>
    <property type="project" value="InterPro"/>
</dbReference>
<dbReference type="PANTHER" id="PTHR30270:SF3">
    <property type="entry name" value="THIAMINE-MONOPHOSPHATE KINASE"/>
    <property type="match status" value="1"/>
</dbReference>
<dbReference type="SUPFAM" id="SSF55326">
    <property type="entry name" value="PurM N-terminal domain-like"/>
    <property type="match status" value="1"/>
</dbReference>
<dbReference type="Proteomes" id="UP000284763">
    <property type="component" value="Unassembled WGS sequence"/>
</dbReference>
<name>A0A3R7VTM9_9EURY</name>
<dbReference type="InterPro" id="IPR006283">
    <property type="entry name" value="ThiL-like"/>
</dbReference>
<dbReference type="Gene3D" id="3.30.1330.10">
    <property type="entry name" value="PurM-like, N-terminal domain"/>
    <property type="match status" value="1"/>
</dbReference>
<dbReference type="AlphaFoldDB" id="A0A3R7VTM9"/>
<accession>A0A3R7VTM9</accession>
<gene>
    <name evidence="1" type="ORF">D5R95_04095</name>
</gene>